<sequence length="238" mass="25105">MRKRSGGSSVFSPLAISGLIGWYDASDYNSLTIDNGRVTEISNRVSGGLPLKSLGTHGTSAPVYDPANTLAGGNPALLWALGEECGLELYHPVLDQAVETPVADMFIVCAYKEGVDADFDGYTRLIADAADHTICQGQPGSNGIRATSTLQRASKNGASFSASLLPLPLSVLRFSAANQGLTDFSVSSFGRKEVSSLSQSWDGPICEVLAFSAPLSPPDIEQVSAYFHSKWGIVMNGL</sequence>
<dbReference type="Proteomes" id="UP000640583">
    <property type="component" value="Unassembled WGS sequence"/>
</dbReference>
<dbReference type="AlphaFoldDB" id="A0A8J7IZ39"/>
<reference evidence="1" key="1">
    <citation type="submission" date="2020-10" db="EMBL/GenBank/DDBJ databases">
        <title>Paenihalocynthiibacter styelae gen. nov., sp. nov., isolated from stalked sea squirt Styela clava.</title>
        <authorList>
            <person name="Kim Y.-O."/>
            <person name="Yoon J.-H."/>
        </authorList>
    </citation>
    <scope>NUCLEOTIDE SEQUENCE</scope>
    <source>
        <strain evidence="1">MYP1-1</strain>
    </source>
</reference>
<evidence type="ECO:0000313" key="1">
    <source>
        <dbReference type="EMBL" id="MBI1494980.1"/>
    </source>
</evidence>
<keyword evidence="2" id="KW-1185">Reference proteome</keyword>
<dbReference type="RefSeq" id="WP_228849705.1">
    <property type="nucleotide sequence ID" value="NZ_JADCKQ010000013.1"/>
</dbReference>
<protein>
    <submittedName>
        <fullName evidence="1">Uncharacterized protein</fullName>
    </submittedName>
</protein>
<evidence type="ECO:0000313" key="2">
    <source>
        <dbReference type="Proteomes" id="UP000640583"/>
    </source>
</evidence>
<gene>
    <name evidence="1" type="ORF">H1D41_15155</name>
</gene>
<accession>A0A8J7IZ39</accession>
<organism evidence="1 2">
    <name type="scientific">Halocynthiibacter styelae</name>
    <dbReference type="NCBI Taxonomy" id="2761955"/>
    <lineage>
        <taxon>Bacteria</taxon>
        <taxon>Pseudomonadati</taxon>
        <taxon>Pseudomonadota</taxon>
        <taxon>Alphaproteobacteria</taxon>
        <taxon>Rhodobacterales</taxon>
        <taxon>Paracoccaceae</taxon>
        <taxon>Halocynthiibacter</taxon>
    </lineage>
</organism>
<proteinExistence type="predicted"/>
<comment type="caution">
    <text evidence="1">The sequence shown here is derived from an EMBL/GenBank/DDBJ whole genome shotgun (WGS) entry which is preliminary data.</text>
</comment>
<dbReference type="EMBL" id="JADCKQ010000013">
    <property type="protein sequence ID" value="MBI1494980.1"/>
    <property type="molecule type" value="Genomic_DNA"/>
</dbReference>
<name>A0A8J7IZ39_9RHOB</name>